<dbReference type="EMBL" id="MBTF01000023">
    <property type="protein sequence ID" value="OOQ58587.1"/>
    <property type="molecule type" value="Genomic_DNA"/>
</dbReference>
<protein>
    <recommendedName>
        <fullName evidence="5">Plasmid stabilization protein</fullName>
    </recommendedName>
</protein>
<name>A0A1S9PCP9_9SPHI</name>
<accession>A0A1S9PCP9</accession>
<organism evidence="3 4">
    <name type="scientific">Mucilaginibacter pedocola</name>
    <dbReference type="NCBI Taxonomy" id="1792845"/>
    <lineage>
        <taxon>Bacteria</taxon>
        <taxon>Pseudomonadati</taxon>
        <taxon>Bacteroidota</taxon>
        <taxon>Sphingobacteriia</taxon>
        <taxon>Sphingobacteriales</taxon>
        <taxon>Sphingobacteriaceae</taxon>
        <taxon>Mucilaginibacter</taxon>
    </lineage>
</organism>
<evidence type="ECO:0000313" key="3">
    <source>
        <dbReference type="EMBL" id="OOQ58587.1"/>
    </source>
</evidence>
<dbReference type="InterPro" id="IPR035093">
    <property type="entry name" value="RelE/ParE_toxin_dom_sf"/>
</dbReference>
<gene>
    <name evidence="3" type="ORF">BC343_07940</name>
</gene>
<dbReference type="SUPFAM" id="SSF143011">
    <property type="entry name" value="RelE-like"/>
    <property type="match status" value="1"/>
</dbReference>
<proteinExistence type="inferred from homology"/>
<dbReference type="AlphaFoldDB" id="A0A1S9PCP9"/>
<dbReference type="InterPro" id="IPR051803">
    <property type="entry name" value="TA_system_RelE-like_toxin"/>
</dbReference>
<dbReference type="Pfam" id="PF05016">
    <property type="entry name" value="ParE_toxin"/>
    <property type="match status" value="1"/>
</dbReference>
<evidence type="ECO:0008006" key="5">
    <source>
        <dbReference type="Google" id="ProtNLM"/>
    </source>
</evidence>
<reference evidence="3 4" key="1">
    <citation type="submission" date="2016-07" db="EMBL/GenBank/DDBJ databases">
        <title>Genomic analysis of zinc-resistant bacterium Mucilaginibacter pedocola TBZ30.</title>
        <authorList>
            <person name="Huang J."/>
            <person name="Tang J."/>
        </authorList>
    </citation>
    <scope>NUCLEOTIDE SEQUENCE [LARGE SCALE GENOMIC DNA]</scope>
    <source>
        <strain evidence="3 4">TBZ30</strain>
    </source>
</reference>
<dbReference type="PANTHER" id="PTHR33755">
    <property type="entry name" value="TOXIN PARE1-RELATED"/>
    <property type="match status" value="1"/>
</dbReference>
<evidence type="ECO:0000256" key="1">
    <source>
        <dbReference type="ARBA" id="ARBA00006226"/>
    </source>
</evidence>
<evidence type="ECO:0000313" key="4">
    <source>
        <dbReference type="Proteomes" id="UP000189739"/>
    </source>
</evidence>
<comment type="similarity">
    <text evidence="1">Belongs to the RelE toxin family.</text>
</comment>
<comment type="caution">
    <text evidence="3">The sequence shown here is derived from an EMBL/GenBank/DDBJ whole genome shotgun (WGS) entry which is preliminary data.</text>
</comment>
<keyword evidence="2" id="KW-1277">Toxin-antitoxin system</keyword>
<dbReference type="InterPro" id="IPR007712">
    <property type="entry name" value="RelE/ParE_toxin"/>
</dbReference>
<keyword evidence="4" id="KW-1185">Reference proteome</keyword>
<dbReference type="STRING" id="1792845.BC343_07940"/>
<evidence type="ECO:0000256" key="2">
    <source>
        <dbReference type="ARBA" id="ARBA00022649"/>
    </source>
</evidence>
<dbReference type="Proteomes" id="UP000189739">
    <property type="component" value="Unassembled WGS sequence"/>
</dbReference>
<dbReference type="Gene3D" id="3.30.2310.20">
    <property type="entry name" value="RelE-like"/>
    <property type="match status" value="1"/>
</dbReference>
<sequence>MVKVTIAPTARLNIREIFDYIKRDSVHYAQVEKSRIIEAIDTLRENPLIGKRVPELDDSNYREILFRRYRIIYKVISEDALNVVAIQHQSRLLSNNPAFTKGL</sequence>
<dbReference type="RefSeq" id="WP_162276895.1">
    <property type="nucleotide sequence ID" value="NZ_MBTF01000023.1"/>
</dbReference>